<keyword evidence="7" id="KW-0378">Hydrolase</keyword>
<evidence type="ECO:0000256" key="1">
    <source>
        <dbReference type="ARBA" id="ARBA00000707"/>
    </source>
</evidence>
<dbReference type="Gene3D" id="3.90.70.40">
    <property type="match status" value="1"/>
</dbReference>
<dbReference type="GO" id="GO:0005737">
    <property type="term" value="C:cytoplasm"/>
    <property type="evidence" value="ECO:0007669"/>
    <property type="project" value="TreeGrafter"/>
</dbReference>
<gene>
    <name evidence="11" type="ORF">D9757_000606</name>
</gene>
<evidence type="ECO:0000256" key="4">
    <source>
        <dbReference type="ARBA" id="ARBA00022670"/>
    </source>
</evidence>
<dbReference type="InterPro" id="IPR002195">
    <property type="entry name" value="Dihydroorotase_CS"/>
</dbReference>
<evidence type="ECO:0000256" key="2">
    <source>
        <dbReference type="ARBA" id="ARBA00001947"/>
    </source>
</evidence>
<keyword evidence="4" id="KW-0645">Protease</keyword>
<keyword evidence="12" id="KW-1185">Reference proteome</keyword>
<feature type="compositionally biased region" description="Low complexity" evidence="9">
    <location>
        <begin position="695"/>
        <end position="705"/>
    </location>
</feature>
<comment type="caution">
    <text evidence="11">The sequence shown here is derived from an EMBL/GenBank/DDBJ whole genome shotgun (WGS) entry which is preliminary data.</text>
</comment>
<feature type="compositionally biased region" description="Polar residues" evidence="9">
    <location>
        <begin position="757"/>
        <end position="767"/>
    </location>
</feature>
<dbReference type="InterPro" id="IPR006155">
    <property type="entry name" value="Josephin"/>
</dbReference>
<comment type="catalytic activity">
    <reaction evidence="1">
        <text>Thiol-dependent hydrolysis of ester, thioester, amide, peptide and isopeptide bonds formed by the C-terminal Gly of ubiquitin (a 76-residue protein attached to proteins as an intracellular targeting signal).</text>
        <dbReference type="EC" id="3.4.19.12"/>
    </reaction>
</comment>
<dbReference type="Pfam" id="PF02099">
    <property type="entry name" value="Josephin"/>
    <property type="match status" value="1"/>
</dbReference>
<feature type="compositionally biased region" description="Basic and acidic residues" evidence="9">
    <location>
        <begin position="799"/>
        <end position="816"/>
    </location>
</feature>
<dbReference type="PROSITE" id="PS50957">
    <property type="entry name" value="JOSEPHIN"/>
    <property type="match status" value="1"/>
</dbReference>
<dbReference type="GO" id="GO:0004843">
    <property type="term" value="F:cysteine-type deubiquitinase activity"/>
    <property type="evidence" value="ECO:0007669"/>
    <property type="project" value="UniProtKB-EC"/>
</dbReference>
<reference evidence="11 12" key="1">
    <citation type="journal article" date="2020" name="ISME J.">
        <title>Uncovering the hidden diversity of litter-decomposition mechanisms in mushroom-forming fungi.</title>
        <authorList>
            <person name="Floudas D."/>
            <person name="Bentzer J."/>
            <person name="Ahren D."/>
            <person name="Johansson T."/>
            <person name="Persson P."/>
            <person name="Tunlid A."/>
        </authorList>
    </citation>
    <scope>NUCLEOTIDE SEQUENCE [LARGE SCALE GENOMIC DNA]</scope>
    <source>
        <strain evidence="11 12">CBS 406.79</strain>
    </source>
</reference>
<evidence type="ECO:0000256" key="7">
    <source>
        <dbReference type="ARBA" id="ARBA00022801"/>
    </source>
</evidence>
<feature type="compositionally biased region" description="Acidic residues" evidence="9">
    <location>
        <begin position="934"/>
        <end position="943"/>
    </location>
</feature>
<dbReference type="OrthoDB" id="1924787at2759"/>
<dbReference type="EC" id="3.4.19.12" evidence="3"/>
<dbReference type="PROSITE" id="PS00482">
    <property type="entry name" value="DIHYDROOROTASE_1"/>
    <property type="match status" value="1"/>
</dbReference>
<dbReference type="Gene3D" id="3.20.20.140">
    <property type="entry name" value="Metal-dependent hydrolases"/>
    <property type="match status" value="1"/>
</dbReference>
<dbReference type="GO" id="GO:0016579">
    <property type="term" value="P:protein deubiquitination"/>
    <property type="evidence" value="ECO:0007669"/>
    <property type="project" value="InterPro"/>
</dbReference>
<evidence type="ECO:0000259" key="10">
    <source>
        <dbReference type="PROSITE" id="PS50957"/>
    </source>
</evidence>
<keyword evidence="6" id="KW-0833">Ubl conjugation pathway</keyword>
<dbReference type="EMBL" id="JAACJN010000002">
    <property type="protein sequence ID" value="KAF5393283.1"/>
    <property type="molecule type" value="Genomic_DNA"/>
</dbReference>
<dbReference type="PANTHER" id="PTHR43668:SF2">
    <property type="entry name" value="ALLANTOINASE"/>
    <property type="match status" value="1"/>
</dbReference>
<feature type="compositionally biased region" description="Polar residues" evidence="9">
    <location>
        <begin position="779"/>
        <end position="791"/>
    </location>
</feature>
<keyword evidence="5" id="KW-0479">Metal-binding</keyword>
<dbReference type="InterPro" id="IPR011059">
    <property type="entry name" value="Metal-dep_hydrolase_composite"/>
</dbReference>
<evidence type="ECO:0000256" key="8">
    <source>
        <dbReference type="PROSITE-ProRule" id="PRU00331"/>
    </source>
</evidence>
<evidence type="ECO:0000256" key="6">
    <source>
        <dbReference type="ARBA" id="ARBA00022786"/>
    </source>
</evidence>
<dbReference type="Proteomes" id="UP000518752">
    <property type="component" value="Unassembled WGS sequence"/>
</dbReference>
<sequence length="977" mass="107098">MLPRPAARIPRSSLSLSSMTTIICRSSQVLLPDSPSLQPATIIIDADTGKIVHIHRACLSDHSLPPHRRLIDAGSNVVLPGLVDPHVHLNEPGRSDWEGFYTGTRAAASGGVTTVGQCFTDVAFWGGVIPGNQGHLKPLVEHGVKGFKCFLIESGVEEFPCVNEDDLDKAMNVLQNHPTTLLFHAEFDTHGHSNDNLSDPTLYSTFLSSRPQAMETDAISLIIRLQEKYPNLPCHIVHLSASDALPLIRDAKAAGLKLTVETCFHYLCLSAEDIARGQTVAKCCPPIREASNRELLWDALKAGVIDFVVSDHSPCVQELKKIEQGNLMEAWGGISTLGLGLSLLWTEGSQRGVSLAQIVKWTSYQSAKHARLEGRKGKLEVGYDADFVIWNPDATFIVSKASLNFKNKVSPYIGRTLRGRVEKTFLRGSLVYDRVEGFDGVKPLGELLRPSRTRVDRATAIACFFTSTIDTMANIPTGLRPLLPLIYHEKQQPGSMLCAANSLNNLLQGNYVRSRGLGIAGVSSLTLFEFSAVDLSEIAKDVDELERSFAGNESGSSDNMDDTGGRSRQLGFFSVQVLENALGVWGLSLLRWRGEQMRPYQDHPEEERGFILNQEQHWYTLRRFGPSESLQAGTITGHWFNLNSYLPEPEWVSKLYLQMFLQQAEADGYSVFVVRPTDPEAPLSLPKTEVDDVASTLSESSGTHSSRPDNEISEFEDEDMELQMALQASLGQQISSPLAEPPRLLRTSIPLPPTESHPPSGSGSGVLTPSHRADPSLSPLGSPTQESSSISEAMARSRRVYERMLAEQAQAHRELEAEGGVSARRRQHEEEEEEMLRRAIAESEAMAVEEGQLRSSDDGASEQNSMDLEGPPGNQGFIDSRIYDDEDQELQAALRASLAQVPAGWEPPPSPPPVRPSVMLPSGAAQLAHQSESLADDDEESLASEDTALLESDGPETPAESVDVEEMRRRRLARFGG</sequence>
<dbReference type="GO" id="GO:0006508">
    <property type="term" value="P:proteolysis"/>
    <property type="evidence" value="ECO:0007669"/>
    <property type="project" value="UniProtKB-KW"/>
</dbReference>
<evidence type="ECO:0000256" key="5">
    <source>
        <dbReference type="ARBA" id="ARBA00022723"/>
    </source>
</evidence>
<dbReference type="SUPFAM" id="SSF51338">
    <property type="entry name" value="Composite domain of metallo-dependent hydrolases"/>
    <property type="match status" value="1"/>
</dbReference>
<dbReference type="InterPro" id="IPR032466">
    <property type="entry name" value="Metal_Hydrolase"/>
</dbReference>
<dbReference type="SMART" id="SM01246">
    <property type="entry name" value="Josephin"/>
    <property type="match status" value="1"/>
</dbReference>
<feature type="region of interest" description="Disordered" evidence="9">
    <location>
        <begin position="680"/>
        <end position="711"/>
    </location>
</feature>
<dbReference type="AlphaFoldDB" id="A0A8H5I1G0"/>
<protein>
    <recommendedName>
        <fullName evidence="3">ubiquitinyl hydrolase 1</fullName>
        <ecNumber evidence="3">3.4.19.12</ecNumber>
    </recommendedName>
</protein>
<feature type="compositionally biased region" description="Pro residues" evidence="9">
    <location>
        <begin position="905"/>
        <end position="915"/>
    </location>
</feature>
<comment type="cofactor">
    <cofactor evidence="2">
        <name>Zn(2+)</name>
        <dbReference type="ChEBI" id="CHEBI:29105"/>
    </cofactor>
</comment>
<evidence type="ECO:0000313" key="12">
    <source>
        <dbReference type="Proteomes" id="UP000518752"/>
    </source>
</evidence>
<feature type="domain" description="Josephin" evidence="10">
    <location>
        <begin position="483"/>
        <end position="689"/>
    </location>
</feature>
<organism evidence="11 12">
    <name type="scientific">Collybiopsis confluens</name>
    <dbReference type="NCBI Taxonomy" id="2823264"/>
    <lineage>
        <taxon>Eukaryota</taxon>
        <taxon>Fungi</taxon>
        <taxon>Dikarya</taxon>
        <taxon>Basidiomycota</taxon>
        <taxon>Agaricomycotina</taxon>
        <taxon>Agaricomycetes</taxon>
        <taxon>Agaricomycetidae</taxon>
        <taxon>Agaricales</taxon>
        <taxon>Marasmiineae</taxon>
        <taxon>Omphalotaceae</taxon>
        <taxon>Collybiopsis</taxon>
    </lineage>
</organism>
<dbReference type="GO" id="GO:0004038">
    <property type="term" value="F:allantoinase activity"/>
    <property type="evidence" value="ECO:0007669"/>
    <property type="project" value="TreeGrafter"/>
</dbReference>
<dbReference type="InterPro" id="IPR006680">
    <property type="entry name" value="Amidohydro-rel"/>
</dbReference>
<accession>A0A8H5I1G0</accession>
<dbReference type="Pfam" id="PF01979">
    <property type="entry name" value="Amidohydro_1"/>
    <property type="match status" value="1"/>
</dbReference>
<dbReference type="PROSITE" id="PS50330">
    <property type="entry name" value="UIM"/>
    <property type="match status" value="1"/>
</dbReference>
<proteinExistence type="predicted"/>
<dbReference type="GO" id="GO:0006145">
    <property type="term" value="P:purine nucleobase catabolic process"/>
    <property type="evidence" value="ECO:0007669"/>
    <property type="project" value="TreeGrafter"/>
</dbReference>
<feature type="region of interest" description="Disordered" evidence="9">
    <location>
        <begin position="743"/>
        <end position="977"/>
    </location>
</feature>
<name>A0A8H5I1G0_9AGAR</name>
<dbReference type="GO" id="GO:0046872">
    <property type="term" value="F:metal ion binding"/>
    <property type="evidence" value="ECO:0007669"/>
    <property type="project" value="UniProtKB-KW"/>
</dbReference>
<evidence type="ECO:0000313" key="11">
    <source>
        <dbReference type="EMBL" id="KAF5393283.1"/>
    </source>
</evidence>
<dbReference type="PANTHER" id="PTHR43668">
    <property type="entry name" value="ALLANTOINASE"/>
    <property type="match status" value="1"/>
</dbReference>
<evidence type="ECO:0000256" key="3">
    <source>
        <dbReference type="ARBA" id="ARBA00012759"/>
    </source>
</evidence>
<dbReference type="Gene3D" id="1.10.287.10">
    <property type="entry name" value="S15/NS1, RNA-binding"/>
    <property type="match status" value="1"/>
</dbReference>
<dbReference type="SMART" id="SM00726">
    <property type="entry name" value="UIM"/>
    <property type="match status" value="3"/>
</dbReference>
<evidence type="ECO:0000256" key="9">
    <source>
        <dbReference type="SAM" id="MobiDB-lite"/>
    </source>
</evidence>
<dbReference type="SUPFAM" id="SSF51556">
    <property type="entry name" value="Metallo-dependent hydrolases"/>
    <property type="match status" value="1"/>
</dbReference>
<dbReference type="InterPro" id="IPR050138">
    <property type="entry name" value="DHOase/Allantoinase_Hydrolase"/>
</dbReference>
<dbReference type="InterPro" id="IPR003903">
    <property type="entry name" value="UIM_dom"/>
</dbReference>
<comment type="caution">
    <text evidence="8">Lacks conserved residue(s) required for the propagation of feature annotation.</text>
</comment>